<keyword evidence="7" id="KW-0274">FAD</keyword>
<keyword evidence="16" id="KW-1185">Reference proteome</keyword>
<proteinExistence type="predicted"/>
<keyword evidence="3" id="KW-0285">Flavoprotein</keyword>
<keyword evidence="8 13" id="KW-1133">Transmembrane helix</keyword>
<keyword evidence="12 13" id="KW-0472">Membrane</keyword>
<evidence type="ECO:0000256" key="8">
    <source>
        <dbReference type="ARBA" id="ARBA00022989"/>
    </source>
</evidence>
<dbReference type="PANTHER" id="PTHR47354">
    <property type="entry name" value="NADH OXIDOREDUCTASE HCR"/>
    <property type="match status" value="1"/>
</dbReference>
<sequence length="446" mass="50959">MKNIKFLLWGVLIGISALWFLADDLIPEPFTYFSFRFVVNQYTGILSISLMSIAMLLATRPRWLENYLNGLDKGYRLHKWLGISALITALTHFWFTHGTKWMVGWGWLERPLRQRQRLGQNAGAGLEQWLGGMRGIAESIGEWAFYLALILMIVSLVKKIPYRWFVKFHKWLAAAYLALVFHSVVLIKFEYWHQPIGWVTAVLLAVGAVSALLILFNLAGKKIRYQGTIRSARPLQKIDGLDLTVNVPTWQGHKAGQFAFVRALNDTEKPHPFSFASAWDPASRDIRFCIKALGDYTDTLAQRWKANDKLLIEGPYGRFTFADDAQQQIWIATGIGITPFMARLEELAQSTHKQTVDLFYSYRESDPVLIAELQQKSAEAGINLHLRCSAEQSRLTSADIINTVKDLTKTSFWYCGISAFGDTLRKDLCRQGLPASRFHQELFEMR</sequence>
<dbReference type="InterPro" id="IPR039261">
    <property type="entry name" value="FNR_nucleotide-bd"/>
</dbReference>
<accession>A0A1G5BED2</accession>
<comment type="caution">
    <text evidence="15">The sequence shown here is derived from an EMBL/GenBank/DDBJ whole genome shotgun (WGS) entry which is preliminary data.</text>
</comment>
<evidence type="ECO:0000256" key="1">
    <source>
        <dbReference type="ARBA" id="ARBA00001974"/>
    </source>
</evidence>
<comment type="subcellular location">
    <subcellularLocation>
        <location evidence="2">Membrane</location>
        <topology evidence="2">Multi-pass membrane protein</topology>
    </subcellularLocation>
</comment>
<reference evidence="15 16" key="1">
    <citation type="submission" date="2016-10" db="EMBL/GenBank/DDBJ databases">
        <authorList>
            <person name="Varghese N."/>
            <person name="Submissions S."/>
        </authorList>
    </citation>
    <scope>NUCLEOTIDE SEQUENCE [LARGE SCALE GENOMIC DNA]</scope>
    <source>
        <strain evidence="15 16">DSM 22022</strain>
    </source>
</reference>
<dbReference type="Pfam" id="PF01794">
    <property type="entry name" value="Ferric_reduct"/>
    <property type="match status" value="1"/>
</dbReference>
<dbReference type="RefSeq" id="WP_090654437.1">
    <property type="nucleotide sequence ID" value="NZ_CP015031.1"/>
</dbReference>
<evidence type="ECO:0000256" key="10">
    <source>
        <dbReference type="ARBA" id="ARBA00023004"/>
    </source>
</evidence>
<dbReference type="InterPro" id="IPR017927">
    <property type="entry name" value="FAD-bd_FR_type"/>
</dbReference>
<dbReference type="SUPFAM" id="SSF63380">
    <property type="entry name" value="Riboflavin synthase domain-like"/>
    <property type="match status" value="1"/>
</dbReference>
<dbReference type="Gene3D" id="2.40.30.10">
    <property type="entry name" value="Translation factors"/>
    <property type="match status" value="1"/>
</dbReference>
<gene>
    <name evidence="15" type="ORF">SAMN02910354_00724</name>
</gene>
<dbReference type="Gene3D" id="3.40.50.80">
    <property type="entry name" value="Nucleotide-binding domain of ferredoxin-NADP reductase (FNR) module"/>
    <property type="match status" value="1"/>
</dbReference>
<name>A0A1G5BED2_9PAST</name>
<organism evidence="15 16">
    <name type="scientific">Basfia succiniciproducens</name>
    <dbReference type="NCBI Taxonomy" id="653940"/>
    <lineage>
        <taxon>Bacteria</taxon>
        <taxon>Pseudomonadati</taxon>
        <taxon>Pseudomonadota</taxon>
        <taxon>Gammaproteobacteria</taxon>
        <taxon>Pasteurellales</taxon>
        <taxon>Pasteurellaceae</taxon>
        <taxon>Basfia</taxon>
    </lineage>
</organism>
<evidence type="ECO:0000256" key="6">
    <source>
        <dbReference type="ARBA" id="ARBA00022723"/>
    </source>
</evidence>
<dbReference type="PANTHER" id="PTHR47354:SF8">
    <property type="entry name" value="1,2-PHENYLACETYL-COA EPOXIDASE, SUBUNIT E"/>
    <property type="match status" value="1"/>
</dbReference>
<keyword evidence="10" id="KW-0408">Iron</keyword>
<feature type="transmembrane region" description="Helical" evidence="13">
    <location>
        <begin position="143"/>
        <end position="160"/>
    </location>
</feature>
<dbReference type="InterPro" id="IPR050415">
    <property type="entry name" value="MRET"/>
</dbReference>
<dbReference type="SUPFAM" id="SSF52343">
    <property type="entry name" value="Ferredoxin reductase-like, C-terminal NADP-linked domain"/>
    <property type="match status" value="1"/>
</dbReference>
<dbReference type="PRINTS" id="PR00410">
    <property type="entry name" value="PHEHYDRXLASE"/>
</dbReference>
<evidence type="ECO:0000256" key="4">
    <source>
        <dbReference type="ARBA" id="ARBA00022692"/>
    </source>
</evidence>
<evidence type="ECO:0000256" key="12">
    <source>
        <dbReference type="ARBA" id="ARBA00023136"/>
    </source>
</evidence>
<dbReference type="InterPro" id="IPR013130">
    <property type="entry name" value="Fe3_Rdtase_TM_dom"/>
</dbReference>
<dbReference type="Proteomes" id="UP000199588">
    <property type="component" value="Unassembled WGS sequence"/>
</dbReference>
<keyword evidence="9" id="KW-0560">Oxidoreductase</keyword>
<evidence type="ECO:0000256" key="5">
    <source>
        <dbReference type="ARBA" id="ARBA00022714"/>
    </source>
</evidence>
<evidence type="ECO:0000256" key="9">
    <source>
        <dbReference type="ARBA" id="ARBA00023002"/>
    </source>
</evidence>
<evidence type="ECO:0000256" key="3">
    <source>
        <dbReference type="ARBA" id="ARBA00022630"/>
    </source>
</evidence>
<feature type="transmembrane region" description="Helical" evidence="13">
    <location>
        <begin position="195"/>
        <end position="216"/>
    </location>
</feature>
<evidence type="ECO:0000259" key="14">
    <source>
        <dbReference type="PROSITE" id="PS51384"/>
    </source>
</evidence>
<dbReference type="CDD" id="cd06198">
    <property type="entry name" value="FNR_like_3"/>
    <property type="match status" value="1"/>
</dbReference>
<evidence type="ECO:0000313" key="16">
    <source>
        <dbReference type="Proteomes" id="UP000199588"/>
    </source>
</evidence>
<dbReference type="EMBL" id="FMUQ01000004">
    <property type="protein sequence ID" value="SCX88487.1"/>
    <property type="molecule type" value="Genomic_DNA"/>
</dbReference>
<keyword evidence="11" id="KW-0411">Iron-sulfur</keyword>
<protein>
    <submittedName>
        <fullName evidence="15">Predicted ferric reductase</fullName>
    </submittedName>
</protein>
<feature type="transmembrane region" description="Helical" evidence="13">
    <location>
        <begin position="38"/>
        <end position="59"/>
    </location>
</feature>
<dbReference type="PROSITE" id="PS51384">
    <property type="entry name" value="FAD_FR"/>
    <property type="match status" value="1"/>
</dbReference>
<feature type="transmembrane region" description="Helical" evidence="13">
    <location>
        <begin position="80"/>
        <end position="97"/>
    </location>
</feature>
<evidence type="ECO:0000256" key="13">
    <source>
        <dbReference type="SAM" id="Phobius"/>
    </source>
</evidence>
<evidence type="ECO:0000256" key="2">
    <source>
        <dbReference type="ARBA" id="ARBA00004141"/>
    </source>
</evidence>
<keyword evidence="6" id="KW-0479">Metal-binding</keyword>
<keyword evidence="5" id="KW-0001">2Fe-2S</keyword>
<evidence type="ECO:0000256" key="7">
    <source>
        <dbReference type="ARBA" id="ARBA00022827"/>
    </source>
</evidence>
<evidence type="ECO:0000313" key="15">
    <source>
        <dbReference type="EMBL" id="SCX88487.1"/>
    </source>
</evidence>
<keyword evidence="4 13" id="KW-0812">Transmembrane</keyword>
<dbReference type="Pfam" id="PF08022">
    <property type="entry name" value="FAD_binding_8"/>
    <property type="match status" value="1"/>
</dbReference>
<dbReference type="InterPro" id="IPR013112">
    <property type="entry name" value="FAD-bd_8"/>
</dbReference>
<feature type="transmembrane region" description="Helical" evidence="13">
    <location>
        <begin position="172"/>
        <end position="189"/>
    </location>
</feature>
<evidence type="ECO:0000256" key="11">
    <source>
        <dbReference type="ARBA" id="ARBA00023014"/>
    </source>
</evidence>
<dbReference type="InterPro" id="IPR017938">
    <property type="entry name" value="Riboflavin_synthase-like_b-brl"/>
</dbReference>
<feature type="domain" description="FAD-binding FR-type" evidence="14">
    <location>
        <begin position="222"/>
        <end position="322"/>
    </location>
</feature>
<comment type="cofactor">
    <cofactor evidence="1">
        <name>FAD</name>
        <dbReference type="ChEBI" id="CHEBI:57692"/>
    </cofactor>
</comment>